<gene>
    <name evidence="3" type="ORF">FF098_015705</name>
    <name evidence="2" type="ORF">GCM10011355_30620</name>
</gene>
<dbReference type="AlphaFoldDB" id="A0A8J3A3V5"/>
<evidence type="ECO:0000313" key="2">
    <source>
        <dbReference type="EMBL" id="GGI01004.1"/>
    </source>
</evidence>
<keyword evidence="1" id="KW-0812">Transmembrane</keyword>
<dbReference type="RefSeq" id="WP_155142319.1">
    <property type="nucleotide sequence ID" value="NZ_BMGZ01000004.1"/>
</dbReference>
<reference evidence="2" key="1">
    <citation type="journal article" date="2014" name="Int. J. Syst. Evol. Microbiol.">
        <title>Complete genome sequence of Corynebacterium casei LMG S-19264T (=DSM 44701T), isolated from a smear-ripened cheese.</title>
        <authorList>
            <consortium name="US DOE Joint Genome Institute (JGI-PGF)"/>
            <person name="Walter F."/>
            <person name="Albersmeier A."/>
            <person name="Kalinowski J."/>
            <person name="Ruckert C."/>
        </authorList>
    </citation>
    <scope>NUCLEOTIDE SEQUENCE</scope>
    <source>
        <strain evidence="2">CGMCC 1.14984</strain>
    </source>
</reference>
<organism evidence="2 4">
    <name type="scientific">Aquisalinus luteolus</name>
    <dbReference type="NCBI Taxonomy" id="1566827"/>
    <lineage>
        <taxon>Bacteria</taxon>
        <taxon>Pseudomonadati</taxon>
        <taxon>Pseudomonadota</taxon>
        <taxon>Alphaproteobacteria</taxon>
        <taxon>Parvularculales</taxon>
        <taxon>Parvularculaceae</taxon>
        <taxon>Aquisalinus</taxon>
    </lineage>
</organism>
<evidence type="ECO:0000256" key="1">
    <source>
        <dbReference type="SAM" id="Phobius"/>
    </source>
</evidence>
<accession>A0A8J3A3V5</accession>
<dbReference type="EMBL" id="VCJR02000004">
    <property type="protein sequence ID" value="NHK29363.1"/>
    <property type="molecule type" value="Genomic_DNA"/>
</dbReference>
<name>A0A8J3A3V5_9PROT</name>
<keyword evidence="1" id="KW-1133">Transmembrane helix</keyword>
<sequence>MILDNIVRALRTQNWLAAGIEFIIVICGLVIGLQINAWYENHQAAEREASYLLQLDGELTAIVEELDSGREAADAYFGWIMLFFDGVENGDPEEAQKGSWGLNAITEVISVNLEPAALSELISAGELSLIRNRELRAALASIPNMQRRSDSGLEQMALVLSPIASEISLHFETRLEDVEDISKREYTTRTVQFDFEAVAQNETLLRRINYAALQNRFLADHLRRNQADVVEIRDQVRAEIERRGLG</sequence>
<reference evidence="2" key="3">
    <citation type="submission" date="2020-09" db="EMBL/GenBank/DDBJ databases">
        <authorList>
            <person name="Sun Q."/>
            <person name="Zhou Y."/>
        </authorList>
    </citation>
    <scope>NUCLEOTIDE SEQUENCE</scope>
    <source>
        <strain evidence="2">CGMCC 1.14984</strain>
    </source>
</reference>
<dbReference type="EMBL" id="BMGZ01000004">
    <property type="protein sequence ID" value="GGI01004.1"/>
    <property type="molecule type" value="Genomic_DNA"/>
</dbReference>
<evidence type="ECO:0000313" key="3">
    <source>
        <dbReference type="EMBL" id="NHK29363.1"/>
    </source>
</evidence>
<comment type="caution">
    <text evidence="2">The sequence shown here is derived from an EMBL/GenBank/DDBJ whole genome shotgun (WGS) entry which is preliminary data.</text>
</comment>
<dbReference type="Proteomes" id="UP000818603">
    <property type="component" value="Unassembled WGS sequence"/>
</dbReference>
<reference evidence="3 5" key="2">
    <citation type="submission" date="2020-02" db="EMBL/GenBank/DDBJ databases">
        <title>Genome sequence of Parvularcula flava strain NH6-79.</title>
        <authorList>
            <person name="Abdul Karim M.H."/>
            <person name="Lam M.Q."/>
            <person name="Chen S.J."/>
            <person name="Yahya A."/>
            <person name="Shahir S."/>
            <person name="Shamsir M.S."/>
            <person name="Chong C.S."/>
        </authorList>
    </citation>
    <scope>NUCLEOTIDE SEQUENCE [LARGE SCALE GENOMIC DNA]</scope>
    <source>
        <strain evidence="3 5">NH6-79</strain>
    </source>
</reference>
<keyword evidence="5" id="KW-1185">Reference proteome</keyword>
<dbReference type="Proteomes" id="UP000621856">
    <property type="component" value="Unassembled WGS sequence"/>
</dbReference>
<evidence type="ECO:0000313" key="5">
    <source>
        <dbReference type="Proteomes" id="UP000818603"/>
    </source>
</evidence>
<protein>
    <submittedName>
        <fullName evidence="2">Uncharacterized protein</fullName>
    </submittedName>
</protein>
<proteinExistence type="predicted"/>
<keyword evidence="1" id="KW-0472">Membrane</keyword>
<feature type="transmembrane region" description="Helical" evidence="1">
    <location>
        <begin position="15"/>
        <end position="39"/>
    </location>
</feature>
<evidence type="ECO:0000313" key="4">
    <source>
        <dbReference type="Proteomes" id="UP000621856"/>
    </source>
</evidence>